<evidence type="ECO:0000256" key="9">
    <source>
        <dbReference type="ARBA" id="ARBA00029594"/>
    </source>
</evidence>
<dbReference type="CDD" id="cd09143">
    <property type="entry name" value="PLDc_vPLD1_2_like_bac_2"/>
    <property type="match status" value="1"/>
</dbReference>
<dbReference type="AlphaFoldDB" id="A0A7W6E958"/>
<feature type="domain" description="PLD phosphodiesterase" evidence="11">
    <location>
        <begin position="143"/>
        <end position="170"/>
    </location>
</feature>
<evidence type="ECO:0000256" key="6">
    <source>
        <dbReference type="ARBA" id="ARBA00022737"/>
    </source>
</evidence>
<evidence type="ECO:0000256" key="10">
    <source>
        <dbReference type="SAM" id="MobiDB-lite"/>
    </source>
</evidence>
<keyword evidence="6" id="KW-0677">Repeat</keyword>
<dbReference type="PANTHER" id="PTHR18896:SF76">
    <property type="entry name" value="PHOSPHOLIPASE"/>
    <property type="match status" value="1"/>
</dbReference>
<comment type="subcellular location">
    <subcellularLocation>
        <location evidence="3">Secreted</location>
    </subcellularLocation>
</comment>
<dbReference type="GO" id="GO:0009395">
    <property type="term" value="P:phospholipid catabolic process"/>
    <property type="evidence" value="ECO:0007669"/>
    <property type="project" value="TreeGrafter"/>
</dbReference>
<evidence type="ECO:0000256" key="7">
    <source>
        <dbReference type="ARBA" id="ARBA00022801"/>
    </source>
</evidence>
<keyword evidence="8" id="KW-0443">Lipid metabolism</keyword>
<comment type="function">
    <text evidence="2">Could be a virulence factor.</text>
</comment>
<evidence type="ECO:0000256" key="8">
    <source>
        <dbReference type="ARBA" id="ARBA00023098"/>
    </source>
</evidence>
<dbReference type="InterPro" id="IPR015679">
    <property type="entry name" value="PLipase_D_fam"/>
</dbReference>
<evidence type="ECO:0000256" key="5">
    <source>
        <dbReference type="ARBA" id="ARBA00022525"/>
    </source>
</evidence>
<dbReference type="RefSeq" id="WP_183198213.1">
    <property type="nucleotide sequence ID" value="NZ_JACIEK010000001.1"/>
</dbReference>
<dbReference type="GO" id="GO:0005576">
    <property type="term" value="C:extracellular region"/>
    <property type="evidence" value="ECO:0007669"/>
    <property type="project" value="UniProtKB-SubCell"/>
</dbReference>
<evidence type="ECO:0000256" key="3">
    <source>
        <dbReference type="ARBA" id="ARBA00004613"/>
    </source>
</evidence>
<proteinExistence type="predicted"/>
<evidence type="ECO:0000313" key="13">
    <source>
        <dbReference type="Proteomes" id="UP000542776"/>
    </source>
</evidence>
<comment type="catalytic activity">
    <reaction evidence="1">
        <text>a 1,2-diacyl-sn-glycero-3-phosphocholine + H2O = a 1,2-diacyl-sn-glycero-3-phosphate + choline + H(+)</text>
        <dbReference type="Rhea" id="RHEA:14445"/>
        <dbReference type="ChEBI" id="CHEBI:15354"/>
        <dbReference type="ChEBI" id="CHEBI:15377"/>
        <dbReference type="ChEBI" id="CHEBI:15378"/>
        <dbReference type="ChEBI" id="CHEBI:57643"/>
        <dbReference type="ChEBI" id="CHEBI:58608"/>
        <dbReference type="EC" id="3.1.4.4"/>
    </reaction>
</comment>
<dbReference type="Gene3D" id="3.30.870.10">
    <property type="entry name" value="Endonuclease Chain A"/>
    <property type="match status" value="2"/>
</dbReference>
<keyword evidence="7" id="KW-0378">Hydrolase</keyword>
<keyword evidence="13" id="KW-1185">Reference proteome</keyword>
<feature type="region of interest" description="Disordered" evidence="10">
    <location>
        <begin position="1"/>
        <end position="24"/>
    </location>
</feature>
<dbReference type="SUPFAM" id="SSF56024">
    <property type="entry name" value="Phospholipase D/nuclease"/>
    <property type="match status" value="2"/>
</dbReference>
<organism evidence="12 13">
    <name type="scientific">Aureimonas pseudogalii</name>
    <dbReference type="NCBI Taxonomy" id="1744844"/>
    <lineage>
        <taxon>Bacteria</taxon>
        <taxon>Pseudomonadati</taxon>
        <taxon>Pseudomonadota</taxon>
        <taxon>Alphaproteobacteria</taxon>
        <taxon>Hyphomicrobiales</taxon>
        <taxon>Aurantimonadaceae</taxon>
        <taxon>Aureimonas</taxon>
    </lineage>
</organism>
<dbReference type="PANTHER" id="PTHR18896">
    <property type="entry name" value="PHOSPHOLIPASE D"/>
    <property type="match status" value="1"/>
</dbReference>
<dbReference type="EMBL" id="JACIEK010000001">
    <property type="protein sequence ID" value="MBB3997057.1"/>
    <property type="molecule type" value="Genomic_DNA"/>
</dbReference>
<keyword evidence="5" id="KW-0964">Secreted</keyword>
<name>A0A7W6E958_9HYPH</name>
<dbReference type="InterPro" id="IPR001736">
    <property type="entry name" value="PLipase_D/transphosphatidylase"/>
</dbReference>
<dbReference type="CDD" id="cd09140">
    <property type="entry name" value="PLDc_vPLD1_2_like_bac_1"/>
    <property type="match status" value="1"/>
</dbReference>
<protein>
    <recommendedName>
        <fullName evidence="4">Phospholipase D</fullName>
    </recommendedName>
    <alternativeName>
        <fullName evidence="9">Choline phosphatase</fullName>
    </alternativeName>
</protein>
<evidence type="ECO:0000259" key="11">
    <source>
        <dbReference type="PROSITE" id="PS50035"/>
    </source>
</evidence>
<feature type="domain" description="PLD phosphodiesterase" evidence="11">
    <location>
        <begin position="357"/>
        <end position="384"/>
    </location>
</feature>
<evidence type="ECO:0000256" key="2">
    <source>
        <dbReference type="ARBA" id="ARBA00003145"/>
    </source>
</evidence>
<evidence type="ECO:0000256" key="4">
    <source>
        <dbReference type="ARBA" id="ARBA00018392"/>
    </source>
</evidence>
<dbReference type="PROSITE" id="PS50035">
    <property type="entry name" value="PLD"/>
    <property type="match status" value="2"/>
</dbReference>
<dbReference type="SMART" id="SM00155">
    <property type="entry name" value="PLDc"/>
    <property type="match status" value="2"/>
</dbReference>
<dbReference type="Pfam" id="PF13091">
    <property type="entry name" value="PLDc_2"/>
    <property type="match status" value="1"/>
</dbReference>
<dbReference type="Proteomes" id="UP000542776">
    <property type="component" value="Unassembled WGS sequence"/>
</dbReference>
<reference evidence="12 13" key="1">
    <citation type="submission" date="2020-08" db="EMBL/GenBank/DDBJ databases">
        <title>Genomic Encyclopedia of Type Strains, Phase IV (KMG-IV): sequencing the most valuable type-strain genomes for metagenomic binning, comparative biology and taxonomic classification.</title>
        <authorList>
            <person name="Goeker M."/>
        </authorList>
    </citation>
    <scope>NUCLEOTIDE SEQUENCE [LARGE SCALE GENOMIC DNA]</scope>
    <source>
        <strain evidence="12 13">DSM 102238</strain>
    </source>
</reference>
<dbReference type="Pfam" id="PF00614">
    <property type="entry name" value="PLDc"/>
    <property type="match status" value="1"/>
</dbReference>
<dbReference type="GO" id="GO:0004630">
    <property type="term" value="F:phospholipase D activity"/>
    <property type="evidence" value="ECO:0007669"/>
    <property type="project" value="UniProtKB-EC"/>
</dbReference>
<evidence type="ECO:0000313" key="12">
    <source>
        <dbReference type="EMBL" id="MBB3997057.1"/>
    </source>
</evidence>
<accession>A0A7W6E958</accession>
<gene>
    <name evidence="12" type="ORF">GGR04_000878</name>
</gene>
<sequence>MTTHNLQAASVAEPDERASPLQPGHNCQRIERATRASVIVDADDYFRWARAAMLKARRRIVLVGWDFDGRITLGRGEDGDEAPEKVGDFIYWLARNRPELEVYLLRWDLGALKTLTRGSTIFTVLKWMSHPRIHTKLDGAHPFGGSHHQKIVVVDDSFAFCGGIDMTEDRWDTREHRHEDTRRRRPNGTMYKPWHDATTAVEGPMAKAMAQVARDRWHHAGGRAMEPVEDLPSCWPDGLPAHFTDIDMAVSRSAPEMPGEDPVREIEALYVDQIAGAKRLIYAESQYFASRRIAEAIAKRLDEEDGPEIVVVNPLTAQGWLEPIVMDTARARLVEALRRRDRHGRFRIYHPFTDGGEAIYVHAKILIVDDRSLRIGSSNMNNRSLRLDTECDVTIDGNLVGNEGLGETIVAIRDDLLAEHLGADTRTVAQRVAATGSLIATIEAMRGPGKSLRPYETPDLNAVEEWLADNEVLDPEGPEEMFEAFSERGLFRKLRGRLRARRRPGAN</sequence>
<comment type="caution">
    <text evidence="12">The sequence shown here is derived from an EMBL/GenBank/DDBJ whole genome shotgun (WGS) entry which is preliminary data.</text>
</comment>
<dbReference type="InterPro" id="IPR025202">
    <property type="entry name" value="PLD-like_dom"/>
</dbReference>
<evidence type="ECO:0000256" key="1">
    <source>
        <dbReference type="ARBA" id="ARBA00000798"/>
    </source>
</evidence>